<comment type="caution">
    <text evidence="1">The sequence shown here is derived from an EMBL/GenBank/DDBJ whole genome shotgun (WGS) entry which is preliminary data.</text>
</comment>
<reference evidence="1 2" key="1">
    <citation type="submission" date="2016-09" db="EMBL/GenBank/DDBJ databases">
        <title>Rhizobium sp. nov., a novel species isolated from the rice rhizosphere.</title>
        <authorList>
            <person name="Zhao J."/>
            <person name="Zhang X."/>
        </authorList>
    </citation>
    <scope>NUCLEOTIDE SEQUENCE [LARGE SCALE GENOMIC DNA]</scope>
    <source>
        <strain evidence="1 2">MH17</strain>
    </source>
</reference>
<dbReference type="Proteomes" id="UP000186143">
    <property type="component" value="Unassembled WGS sequence"/>
</dbReference>
<gene>
    <name evidence="1" type="ORF">BJF92_07520</name>
</gene>
<organism evidence="1 2">
    <name type="scientific">Xaviernesmea rhizosphaerae</name>
    <dbReference type="NCBI Taxonomy" id="1672749"/>
    <lineage>
        <taxon>Bacteria</taxon>
        <taxon>Pseudomonadati</taxon>
        <taxon>Pseudomonadota</taxon>
        <taxon>Alphaproteobacteria</taxon>
        <taxon>Hyphomicrobiales</taxon>
        <taxon>Rhizobiaceae</taxon>
        <taxon>Rhizobium/Agrobacterium group</taxon>
        <taxon>Xaviernesmea</taxon>
    </lineage>
</organism>
<dbReference type="AlphaFoldDB" id="A0A1Q9AD51"/>
<sequence length="64" mass="7422">MRLRFILIAVDSDQSLIVFNAPVKRELVYLHAFWNRNCLDRNSISPCPQAIVATNGFRALCRRM</sequence>
<evidence type="ECO:0000313" key="2">
    <source>
        <dbReference type="Proteomes" id="UP000186143"/>
    </source>
</evidence>
<name>A0A1Q9AD51_9HYPH</name>
<dbReference type="EMBL" id="MKIO01000042">
    <property type="protein sequence ID" value="OLP52820.1"/>
    <property type="molecule type" value="Genomic_DNA"/>
</dbReference>
<proteinExistence type="predicted"/>
<dbReference type="STRING" id="1672749.BJF92_07520"/>
<accession>A0A1Q9AD51</accession>
<evidence type="ECO:0000313" key="1">
    <source>
        <dbReference type="EMBL" id="OLP52820.1"/>
    </source>
</evidence>
<protein>
    <submittedName>
        <fullName evidence="1">Uncharacterized protein</fullName>
    </submittedName>
</protein>